<dbReference type="Pfam" id="PF18765">
    <property type="entry name" value="Polbeta"/>
    <property type="match status" value="1"/>
</dbReference>
<evidence type="ECO:0000259" key="1">
    <source>
        <dbReference type="Pfam" id="PF18765"/>
    </source>
</evidence>
<accession>A0A5Q2MYI9</accession>
<evidence type="ECO:0000313" key="2">
    <source>
        <dbReference type="EMBL" id="QGG46439.1"/>
    </source>
</evidence>
<keyword evidence="3" id="KW-1185">Reference proteome</keyword>
<dbReference type="InterPro" id="IPR052548">
    <property type="entry name" value="Type_VII_TA_antitoxin"/>
</dbReference>
<reference evidence="3" key="1">
    <citation type="submission" date="2019-11" db="EMBL/GenBank/DDBJ databases">
        <title>Genome sequence of Heliorestis convoluta strain HH, an alkaliphilic and minimalistic phototrophic bacterium from a soda lake in Egypt.</title>
        <authorList>
            <person name="Dewey E.D."/>
            <person name="Stokes L.M."/>
            <person name="Burchell B.M."/>
            <person name="Shaffer K.N."/>
            <person name="Huntington A.M."/>
            <person name="Baker J.M."/>
            <person name="Nadendla S."/>
            <person name="Giglio M.G."/>
            <person name="Touchman J.W."/>
            <person name="Blankenship R.E."/>
            <person name="Madigan M.T."/>
            <person name="Sattley W.M."/>
        </authorList>
    </citation>
    <scope>NUCLEOTIDE SEQUENCE [LARGE SCALE GENOMIC DNA]</scope>
    <source>
        <strain evidence="3">HH</strain>
    </source>
</reference>
<feature type="domain" description="Polymerase beta nucleotidyltransferase" evidence="1">
    <location>
        <begin position="9"/>
        <end position="75"/>
    </location>
</feature>
<dbReference type="PANTHER" id="PTHR33933:SF1">
    <property type="entry name" value="PROTEIN ADENYLYLTRANSFERASE MNTA-RELATED"/>
    <property type="match status" value="1"/>
</dbReference>
<dbReference type="Gene3D" id="3.30.460.10">
    <property type="entry name" value="Beta Polymerase, domain 2"/>
    <property type="match status" value="1"/>
</dbReference>
<proteinExistence type="predicted"/>
<dbReference type="InterPro" id="IPR043519">
    <property type="entry name" value="NT_sf"/>
</dbReference>
<sequence length="107" mass="12493">MLPYEKDINKIRSQLIEKFNPIDIILFGSCAKKRVRRGSDIDLCIIISTKNKRETTMEMYLAIESDIDIDFVLFTPDEWLTYKEDLTTFAGLIHRTGVSILDRYSEI</sequence>
<dbReference type="CDD" id="cd05403">
    <property type="entry name" value="NT_KNTase_like"/>
    <property type="match status" value="1"/>
</dbReference>
<dbReference type="EMBL" id="CP045875">
    <property type="protein sequence ID" value="QGG46439.1"/>
    <property type="molecule type" value="Genomic_DNA"/>
</dbReference>
<organism evidence="2 3">
    <name type="scientific">Heliorestis convoluta</name>
    <dbReference type="NCBI Taxonomy" id="356322"/>
    <lineage>
        <taxon>Bacteria</taxon>
        <taxon>Bacillati</taxon>
        <taxon>Bacillota</taxon>
        <taxon>Clostridia</taxon>
        <taxon>Eubacteriales</taxon>
        <taxon>Heliobacteriaceae</taxon>
        <taxon>Heliorestis</taxon>
    </lineage>
</organism>
<gene>
    <name evidence="2" type="ORF">FTV88_0260</name>
</gene>
<keyword evidence="2" id="KW-0808">Transferase</keyword>
<protein>
    <submittedName>
        <fullName evidence="2">Nucleotidyltransferase domain-containing protein</fullName>
    </submittedName>
</protein>
<name>A0A5Q2MYI9_9FIRM</name>
<dbReference type="PANTHER" id="PTHR33933">
    <property type="entry name" value="NUCLEOTIDYLTRANSFERASE"/>
    <property type="match status" value="1"/>
</dbReference>
<dbReference type="KEGG" id="hcv:FTV88_0260"/>
<dbReference type="SUPFAM" id="SSF81301">
    <property type="entry name" value="Nucleotidyltransferase"/>
    <property type="match status" value="1"/>
</dbReference>
<evidence type="ECO:0000313" key="3">
    <source>
        <dbReference type="Proteomes" id="UP000366051"/>
    </source>
</evidence>
<dbReference type="AlphaFoldDB" id="A0A5Q2MYI9"/>
<dbReference type="GO" id="GO:0016740">
    <property type="term" value="F:transferase activity"/>
    <property type="evidence" value="ECO:0007669"/>
    <property type="project" value="UniProtKB-KW"/>
</dbReference>
<dbReference type="InterPro" id="IPR041633">
    <property type="entry name" value="Polbeta"/>
</dbReference>
<dbReference type="Proteomes" id="UP000366051">
    <property type="component" value="Chromosome"/>
</dbReference>